<dbReference type="GO" id="GO:0005794">
    <property type="term" value="C:Golgi apparatus"/>
    <property type="evidence" value="ECO:0007669"/>
    <property type="project" value="UniProtKB-SubCell"/>
</dbReference>
<dbReference type="PANTHER" id="PTHR18921">
    <property type="entry name" value="MYOSIN HEAVY CHAIN - RELATED"/>
    <property type="match status" value="1"/>
</dbReference>
<gene>
    <name evidence="7" type="primary">TRIP11</name>
    <name evidence="7" type="ORF">NPIL_418771</name>
</gene>
<evidence type="ECO:0000256" key="4">
    <source>
        <dbReference type="SAM" id="Coils"/>
    </source>
</evidence>
<feature type="coiled-coil region" evidence="4">
    <location>
        <begin position="297"/>
        <end position="370"/>
    </location>
</feature>
<evidence type="ECO:0000256" key="3">
    <source>
        <dbReference type="ARBA" id="ARBA00023054"/>
    </source>
</evidence>
<accession>A0A8X6ILF7</accession>
<evidence type="ECO:0000313" key="7">
    <source>
        <dbReference type="EMBL" id="GFS49802.1"/>
    </source>
</evidence>
<comment type="subcellular location">
    <subcellularLocation>
        <location evidence="1">Golgi apparatus</location>
    </subcellularLocation>
</comment>
<dbReference type="GO" id="GO:0007030">
    <property type="term" value="P:Golgi organization"/>
    <property type="evidence" value="ECO:0007669"/>
    <property type="project" value="TreeGrafter"/>
</dbReference>
<evidence type="ECO:0000256" key="5">
    <source>
        <dbReference type="SAM" id="MobiDB-lite"/>
    </source>
</evidence>
<keyword evidence="2" id="KW-0333">Golgi apparatus</keyword>
<evidence type="ECO:0000259" key="6">
    <source>
        <dbReference type="PROSITE" id="PS50913"/>
    </source>
</evidence>
<organism evidence="7 8">
    <name type="scientific">Nephila pilipes</name>
    <name type="common">Giant wood spider</name>
    <name type="synonym">Nephila maculata</name>
    <dbReference type="NCBI Taxonomy" id="299642"/>
    <lineage>
        <taxon>Eukaryota</taxon>
        <taxon>Metazoa</taxon>
        <taxon>Ecdysozoa</taxon>
        <taxon>Arthropoda</taxon>
        <taxon>Chelicerata</taxon>
        <taxon>Arachnida</taxon>
        <taxon>Araneae</taxon>
        <taxon>Araneomorphae</taxon>
        <taxon>Entelegynae</taxon>
        <taxon>Araneoidea</taxon>
        <taxon>Nephilidae</taxon>
        <taxon>Nephila</taxon>
    </lineage>
</organism>
<evidence type="ECO:0000256" key="2">
    <source>
        <dbReference type="ARBA" id="ARBA00023034"/>
    </source>
</evidence>
<evidence type="ECO:0000256" key="1">
    <source>
        <dbReference type="ARBA" id="ARBA00004555"/>
    </source>
</evidence>
<dbReference type="Proteomes" id="UP000887013">
    <property type="component" value="Unassembled WGS sequence"/>
</dbReference>
<dbReference type="GO" id="GO:0006888">
    <property type="term" value="P:endoplasmic reticulum to Golgi vesicle-mediated transport"/>
    <property type="evidence" value="ECO:0007669"/>
    <property type="project" value="TreeGrafter"/>
</dbReference>
<dbReference type="InterPro" id="IPR000237">
    <property type="entry name" value="GRIP_dom"/>
</dbReference>
<feature type="coiled-coil region" evidence="4">
    <location>
        <begin position="567"/>
        <end position="678"/>
    </location>
</feature>
<reference evidence="7" key="1">
    <citation type="submission" date="2020-08" db="EMBL/GenBank/DDBJ databases">
        <title>Multicomponent nature underlies the extraordinary mechanical properties of spider dragline silk.</title>
        <authorList>
            <person name="Kono N."/>
            <person name="Nakamura H."/>
            <person name="Mori M."/>
            <person name="Yoshida Y."/>
            <person name="Ohtoshi R."/>
            <person name="Malay A.D."/>
            <person name="Moran D.A.P."/>
            <person name="Tomita M."/>
            <person name="Numata K."/>
            <person name="Arakawa K."/>
        </authorList>
    </citation>
    <scope>NUCLEOTIDE SEQUENCE</scope>
</reference>
<dbReference type="PROSITE" id="PS50913">
    <property type="entry name" value="GRIP"/>
    <property type="match status" value="1"/>
</dbReference>
<proteinExistence type="predicted"/>
<dbReference type="EMBL" id="BMAW01091430">
    <property type="protein sequence ID" value="GFS49802.1"/>
    <property type="molecule type" value="Genomic_DNA"/>
</dbReference>
<sequence>MSWLGDQFNTITGKITDFTKEVLIENKTAELTEEESKQNGALSFKELADLCSEKDRKIEFLMQEKESLEKSIDELDQQHREETSCLLDLKNGAMTENKLLREKLIELEEELSNKCNSPLTDFDHLNKDLQEALINKMETLDNHCYKKNQNLITLLQLFSNNCSAKDLKNKIKWLEDQKLLVESNVCEEDKDTINYLISKIHNYKIFLETVSTNCESVFSEICFAINLLISNIIQLNQKLSSVQENSEDSVVNISANYIVSKKCESYSQTDDILYYKSEENYSQKLGSVEEINDCEMQEKNQSIIDVLEREKAQFQNEILILKSLLNKTLSCASIQTDKYVCDCEILKTKLDCARKELSSFEQTFTSKEKEHLDNLNDLKEKLLSKESIIVEKDALIQSQEKEMISLHDKIDSLKENLRSLKKELSCKEINSIGAPYDKISICSNFEKNSDNETKLLQEKISSLELEKGKLLCVLNEKTQECSSLKAEVHKLTNIVASEKQALLKLQQDNYELRQSSTDKLDPELTKETVKKLSNIIRDKDFEIESLRLKNSTLTTLIQDASAIPEHLQSLLEEKENLSKQIKVYKTDREKFMVNYNMKDKDCRKYMTEVKELSTSLVQQKEKLDVLEQTHLSLIQQYEEKQKTLINVQNEMITLKQRMMDLEQQLADIKEKNSNQDGLIHITKDELNDKNAKIEHLTCANEEKDHLIQEKDCMIHDLSQQIKKLKLESEQKLQVTQSLEKKVSDSMNKIVDLKNSVEELDSEKKLLEQRLQDKESESNLLKDMNERLNMAVKEQEFSIQSMTEKLSSLSQYINSDDSSSSRTTDINQILAESEAMFSKAQDLYRERDETLLALNQSKQENQNLRNEIQRMKSNEIHLKSDLDRLREHLLEIEENYTCEALKAEEKEKRLQDELVEVRRRAEITSTAVVDTNQRASIQIASLQEQLSIIASQRDEALAQISSLEDQVLQHSTAAGKLQLVLEQMQKANERKIKELENKWQLLLEREKLSCKRLEELLLTKQRQLEESSQALEAASRLSEQLDAKEEIIASLRSKLSKTENKIKSTAQEINTIKSNTEGKVDRVVMKSLVLGYFSTPPNQKTEVIRLLARVLDFNQEEMEKAGIVVGRQSRQQESRGILSSIFGRFPKMSSDHRPYEPEKSFTTLFVQFLENESQPIVPMPFPVEKMTQDVTNNKSHYGKKSLPTQNQGSPRKSPLLLDIDSAFPSFTPIPAIEFSPAPAILKEVLE</sequence>
<keyword evidence="3 4" id="KW-0175">Coiled coil</keyword>
<comment type="caution">
    <text evidence="7">The sequence shown here is derived from an EMBL/GenBank/DDBJ whole genome shotgun (WGS) entry which is preliminary data.</text>
</comment>
<dbReference type="OrthoDB" id="425925at2759"/>
<evidence type="ECO:0000313" key="8">
    <source>
        <dbReference type="Proteomes" id="UP000887013"/>
    </source>
</evidence>
<feature type="region of interest" description="Disordered" evidence="5">
    <location>
        <begin position="1192"/>
        <end position="1213"/>
    </location>
</feature>
<name>A0A8X6ILF7_NEPPI</name>
<keyword evidence="7" id="KW-0675">Receptor</keyword>
<keyword evidence="8" id="KW-1185">Reference proteome</keyword>
<feature type="coiled-coil region" evidence="4">
    <location>
        <begin position="51"/>
        <end position="117"/>
    </location>
</feature>
<protein>
    <submittedName>
        <fullName evidence="7">Thyroid receptor-interacting protein 11</fullName>
    </submittedName>
</protein>
<dbReference type="PANTHER" id="PTHR18921:SF2">
    <property type="entry name" value="THYROID RECEPTOR-INTERACTING PROTEIN 11"/>
    <property type="match status" value="1"/>
</dbReference>
<dbReference type="AlphaFoldDB" id="A0A8X6ILF7"/>
<feature type="coiled-coil region" evidence="4">
    <location>
        <begin position="846"/>
        <end position="1074"/>
    </location>
</feature>
<feature type="domain" description="GRIP" evidence="6">
    <location>
        <begin position="1074"/>
        <end position="1123"/>
    </location>
</feature>
<feature type="coiled-coil region" evidence="4">
    <location>
        <begin position="707"/>
        <end position="793"/>
    </location>
</feature>
<feature type="coiled-coil region" evidence="4">
    <location>
        <begin position="396"/>
        <end position="430"/>
    </location>
</feature>
<dbReference type="GO" id="GO:0031267">
    <property type="term" value="F:small GTPase binding"/>
    <property type="evidence" value="ECO:0007669"/>
    <property type="project" value="TreeGrafter"/>
</dbReference>